<reference evidence="4" key="1">
    <citation type="submission" date="2023-03" db="UniProtKB">
        <authorList>
            <consortium name="WormBaseParasite"/>
        </authorList>
    </citation>
    <scope>IDENTIFICATION</scope>
</reference>
<dbReference type="AlphaFoldDB" id="A0A9J2PGV2"/>
<evidence type="ECO:0000256" key="2">
    <source>
        <dbReference type="SAM" id="MobiDB-lite"/>
    </source>
</evidence>
<evidence type="ECO:0000313" key="3">
    <source>
        <dbReference type="Proteomes" id="UP000036681"/>
    </source>
</evidence>
<organism evidence="3 4">
    <name type="scientific">Ascaris lumbricoides</name>
    <name type="common">Giant roundworm</name>
    <dbReference type="NCBI Taxonomy" id="6252"/>
    <lineage>
        <taxon>Eukaryota</taxon>
        <taxon>Metazoa</taxon>
        <taxon>Ecdysozoa</taxon>
        <taxon>Nematoda</taxon>
        <taxon>Chromadorea</taxon>
        <taxon>Rhabditida</taxon>
        <taxon>Spirurina</taxon>
        <taxon>Ascaridomorpha</taxon>
        <taxon>Ascaridoidea</taxon>
        <taxon>Ascarididae</taxon>
        <taxon>Ascaris</taxon>
    </lineage>
</organism>
<accession>A0A9J2PGV2</accession>
<protein>
    <submittedName>
        <fullName evidence="4">Uncharacterized protein</fullName>
    </submittedName>
</protein>
<feature type="compositionally biased region" description="Polar residues" evidence="2">
    <location>
        <begin position="601"/>
        <end position="617"/>
    </location>
</feature>
<feature type="coiled-coil region" evidence="1">
    <location>
        <begin position="394"/>
        <end position="465"/>
    </location>
</feature>
<keyword evidence="1" id="KW-0175">Coiled coil</keyword>
<feature type="region of interest" description="Disordered" evidence="2">
    <location>
        <begin position="601"/>
        <end position="639"/>
    </location>
</feature>
<keyword evidence="3" id="KW-1185">Reference proteome</keyword>
<proteinExistence type="predicted"/>
<dbReference type="WBParaSite" id="ALUE_0000873301-mRNA-1">
    <property type="protein sequence ID" value="ALUE_0000873301-mRNA-1"/>
    <property type="gene ID" value="ALUE_0000873301"/>
</dbReference>
<evidence type="ECO:0000313" key="4">
    <source>
        <dbReference type="WBParaSite" id="ALUE_0000873301-mRNA-1"/>
    </source>
</evidence>
<name>A0A9J2PGV2_ASCLU</name>
<feature type="region of interest" description="Disordered" evidence="2">
    <location>
        <begin position="551"/>
        <end position="570"/>
    </location>
</feature>
<sequence length="735" mass="82471">MKRSVTRTLPIATLCNVDRPKDSEMGLIAKQRKLTSKKAEVMKEEEKLSDGCTANFIKESFQNTAYLDLLRSTLDTVKESAGIESSKLRRYEASVAHVSQMTGVGGRSSDFFQAFRIIEAITEGGGVGDDAYMTELNEKIESLKIDDQLRERFEEKRMSSSFLLTCVIMILVNALERSLNTRIQTGRLMEQIAQLSGFDQRVASAATRVEALERALTKNEDENIDELEYLNQNNAELDRSTLDPERSEVELLAEREEKVEQVHVLEEEISKHQGHYAALETNIGNAELDITTQEARATDASILDQLLVDQANYKAEVDKKEEEILRYEAEIKNTSQVLERHQQQMDADSEKAEKATLPENLMEELHELHAAKVLLDEELAGMEVTLRDDGETTASHFEERVAHLKKAKTEKEKETVHLQAVVADYRNKLMVVNQKIEMLNIEHHMEKLTSRKQLLQKAYRETEGKSETVASSLIGVMLRHKHLEVEMASLSANLSHRANGITHPVESLVSHCKDRNVMRTPDAGVVAVNAKINNVVEGAERKERGQFAIEHHQHNHPQQVRASPPREKDNCKQTWMNALETLSPSPLKCTSVQRMIEASLNQTGQKSGYSAESSRPTVVSGAANGRRSNTNRVAPPQCVQDGGVSQCATTHRYPTPPSAFASPISDDEHARIDAYLANARDFPPEAIESDADQSRDLHAVIKQYEQLAVMTIAWITSIPSISREIMLSDRLRACC</sequence>
<dbReference type="Proteomes" id="UP000036681">
    <property type="component" value="Unplaced"/>
</dbReference>
<evidence type="ECO:0000256" key="1">
    <source>
        <dbReference type="SAM" id="Coils"/>
    </source>
</evidence>
<feature type="coiled-coil region" evidence="1">
    <location>
        <begin position="248"/>
        <end position="351"/>
    </location>
</feature>